<comment type="caution">
    <text evidence="1">The sequence shown here is derived from an EMBL/GenBank/DDBJ whole genome shotgun (WGS) entry which is preliminary data.</text>
</comment>
<dbReference type="PANTHER" id="PTHR47326">
    <property type="entry name" value="TRANSPOSABLE ELEMENT TC3 TRANSPOSASE-LIKE PROTEIN"/>
    <property type="match status" value="1"/>
</dbReference>
<organism evidence="1 2">
    <name type="scientific">Rotaria sordida</name>
    <dbReference type="NCBI Taxonomy" id="392033"/>
    <lineage>
        <taxon>Eukaryota</taxon>
        <taxon>Metazoa</taxon>
        <taxon>Spiralia</taxon>
        <taxon>Gnathifera</taxon>
        <taxon>Rotifera</taxon>
        <taxon>Eurotatoria</taxon>
        <taxon>Bdelloidea</taxon>
        <taxon>Philodinida</taxon>
        <taxon>Philodinidae</taxon>
        <taxon>Rotaria</taxon>
    </lineage>
</organism>
<reference evidence="1" key="1">
    <citation type="submission" date="2021-02" db="EMBL/GenBank/DDBJ databases">
        <authorList>
            <person name="Nowell W R."/>
        </authorList>
    </citation>
    <scope>NUCLEOTIDE SEQUENCE</scope>
</reference>
<evidence type="ECO:0008006" key="3">
    <source>
        <dbReference type="Google" id="ProtNLM"/>
    </source>
</evidence>
<proteinExistence type="predicted"/>
<protein>
    <recommendedName>
        <fullName evidence="3">Transposase</fullName>
    </recommendedName>
</protein>
<dbReference type="PANTHER" id="PTHR47326:SF1">
    <property type="entry name" value="HTH PSQ-TYPE DOMAIN-CONTAINING PROTEIN"/>
    <property type="match status" value="1"/>
</dbReference>
<dbReference type="Gene3D" id="3.30.420.10">
    <property type="entry name" value="Ribonuclease H-like superfamily/Ribonuclease H"/>
    <property type="match status" value="1"/>
</dbReference>
<dbReference type="EMBL" id="CAJNOO010002239">
    <property type="protein sequence ID" value="CAF1248715.1"/>
    <property type="molecule type" value="Genomic_DNA"/>
</dbReference>
<evidence type="ECO:0000313" key="2">
    <source>
        <dbReference type="Proteomes" id="UP000663882"/>
    </source>
</evidence>
<dbReference type="InterPro" id="IPR036397">
    <property type="entry name" value="RNaseH_sf"/>
</dbReference>
<sequence length="203" mass="24115">MIFTDEKIFTQNCYYNPKSDVIWADNRSDANERGGLHAVKKYSVNVMVGLGVTWYGLTRPYFFEKGERLNGQSYTDQLLPFYKKEGDRLFQQKKWGFQQDGASSHTDQISQNWCKENFEFFIPKERWPPNSPELNPLDYSIWTNISNHIEYHKVKTVNDLRREVEKAIKKIDINYVRDVINVFLRRVRSVEEHDGELIIDEHN</sequence>
<name>A0A814ZYR7_9BILA</name>
<accession>A0A814ZYR7</accession>
<dbReference type="GO" id="GO:0003676">
    <property type="term" value="F:nucleic acid binding"/>
    <property type="evidence" value="ECO:0007669"/>
    <property type="project" value="InterPro"/>
</dbReference>
<dbReference type="AlphaFoldDB" id="A0A814ZYR7"/>
<evidence type="ECO:0000313" key="1">
    <source>
        <dbReference type="EMBL" id="CAF1248715.1"/>
    </source>
</evidence>
<dbReference type="OrthoDB" id="10006939at2759"/>
<dbReference type="Proteomes" id="UP000663882">
    <property type="component" value="Unassembled WGS sequence"/>
</dbReference>
<gene>
    <name evidence="1" type="ORF">RFH988_LOCUS27056</name>
</gene>